<organism evidence="11 12">
    <name type="scientific">Lepeophtheirus salmonis</name>
    <name type="common">Salmon louse</name>
    <name type="synonym">Caligus salmonis</name>
    <dbReference type="NCBI Taxonomy" id="72036"/>
    <lineage>
        <taxon>Eukaryota</taxon>
        <taxon>Metazoa</taxon>
        <taxon>Ecdysozoa</taxon>
        <taxon>Arthropoda</taxon>
        <taxon>Crustacea</taxon>
        <taxon>Multicrustacea</taxon>
        <taxon>Hexanauplia</taxon>
        <taxon>Copepoda</taxon>
        <taxon>Siphonostomatoida</taxon>
        <taxon>Caligidae</taxon>
        <taxon>Lepeophtheirus</taxon>
    </lineage>
</organism>
<gene>
    <name evidence="11" type="ORF">LSAA_6087</name>
</gene>
<feature type="domain" description="Glucose-6-phosphate dehydrogenase NAD-binding" evidence="10">
    <location>
        <begin position="23"/>
        <end position="176"/>
    </location>
</feature>
<dbReference type="EMBL" id="HG994594">
    <property type="protein sequence ID" value="CAF2863366.1"/>
    <property type="molecule type" value="Genomic_DNA"/>
</dbReference>
<evidence type="ECO:0000256" key="1">
    <source>
        <dbReference type="ARBA" id="ARBA00002914"/>
    </source>
</evidence>
<dbReference type="PANTHER" id="PTHR23429">
    <property type="entry name" value="GLUCOSE-6-PHOSPHATE 1-DEHYDROGENASE G6PD"/>
    <property type="match status" value="1"/>
</dbReference>
<keyword evidence="7 11" id="KW-0560">Oxidoreductase</keyword>
<comment type="function">
    <text evidence="1">Cytosolic glucose-6-phosphate dehydrogenase that catalyzes the first and rate-limiting step of the oxidative branch within the pentose phosphate pathway/shunt, an alternative route to glycolysis for the dissimilation of carbohydrates and a major source of reducing power and metabolic intermediates for fatty acid and nucleic acid biosynthetic processes.</text>
</comment>
<dbReference type="AlphaFoldDB" id="A0A7R8CM58"/>
<dbReference type="Gene3D" id="3.40.50.720">
    <property type="entry name" value="NAD(P)-binding Rossmann-like Domain"/>
    <property type="match status" value="1"/>
</dbReference>
<dbReference type="GO" id="GO:0004345">
    <property type="term" value="F:glucose-6-phosphate dehydrogenase activity"/>
    <property type="evidence" value="ECO:0007669"/>
    <property type="project" value="UniProtKB-EC"/>
</dbReference>
<proteinExistence type="predicted"/>
<evidence type="ECO:0000256" key="3">
    <source>
        <dbReference type="ARBA" id="ARBA00013019"/>
    </source>
</evidence>
<evidence type="ECO:0000313" key="12">
    <source>
        <dbReference type="Proteomes" id="UP000675881"/>
    </source>
</evidence>
<protein>
    <recommendedName>
        <fullName evidence="4">Glucose-6-phosphate 1-dehydrogenase</fullName>
        <ecNumber evidence="3">1.1.1.49</ecNumber>
    </recommendedName>
</protein>
<dbReference type="Proteomes" id="UP000675881">
    <property type="component" value="Chromosome 15"/>
</dbReference>
<dbReference type="GO" id="GO:0006006">
    <property type="term" value="P:glucose metabolic process"/>
    <property type="evidence" value="ECO:0007669"/>
    <property type="project" value="UniProtKB-KW"/>
</dbReference>
<keyword evidence="12" id="KW-1185">Reference proteome</keyword>
<keyword evidence="8" id="KW-0119">Carbohydrate metabolism</keyword>
<dbReference type="GO" id="GO:0005829">
    <property type="term" value="C:cytosol"/>
    <property type="evidence" value="ECO:0007669"/>
    <property type="project" value="TreeGrafter"/>
</dbReference>
<accession>A0A7R8CM58</accession>
<dbReference type="EC" id="1.1.1.49" evidence="3"/>
<evidence type="ECO:0000259" key="10">
    <source>
        <dbReference type="Pfam" id="PF00479"/>
    </source>
</evidence>
<keyword evidence="6" id="KW-0521">NADP</keyword>
<comment type="catalytic activity">
    <reaction evidence="9">
        <text>D-glucose 6-phosphate + NADP(+) = 6-phospho-D-glucono-1,5-lactone + NADPH + H(+)</text>
        <dbReference type="Rhea" id="RHEA:15841"/>
        <dbReference type="ChEBI" id="CHEBI:15378"/>
        <dbReference type="ChEBI" id="CHEBI:57783"/>
        <dbReference type="ChEBI" id="CHEBI:57955"/>
        <dbReference type="ChEBI" id="CHEBI:58349"/>
        <dbReference type="ChEBI" id="CHEBI:61548"/>
        <dbReference type="EC" id="1.1.1.49"/>
    </reaction>
    <physiologicalReaction direction="left-to-right" evidence="9">
        <dbReference type="Rhea" id="RHEA:15842"/>
    </physiologicalReaction>
</comment>
<dbReference type="SUPFAM" id="SSF51735">
    <property type="entry name" value="NAD(P)-binding Rossmann-fold domains"/>
    <property type="match status" value="1"/>
</dbReference>
<evidence type="ECO:0000256" key="6">
    <source>
        <dbReference type="ARBA" id="ARBA00022857"/>
    </source>
</evidence>
<evidence type="ECO:0000256" key="9">
    <source>
        <dbReference type="ARBA" id="ARBA00047696"/>
    </source>
</evidence>
<dbReference type="GO" id="GO:0009051">
    <property type="term" value="P:pentose-phosphate shunt, oxidative branch"/>
    <property type="evidence" value="ECO:0007669"/>
    <property type="project" value="TreeGrafter"/>
</dbReference>
<dbReference type="Pfam" id="PF00479">
    <property type="entry name" value="G6PD_N"/>
    <property type="match status" value="1"/>
</dbReference>
<evidence type="ECO:0000256" key="8">
    <source>
        <dbReference type="ARBA" id="ARBA00023277"/>
    </source>
</evidence>
<sequence>MVSTWVRCRVIVLLSHHFLEIVAKKKFIQLFGPYISQSVSPKYKIHCYSRSKIDVKTIREKSAPWVICKEENKAKVEDFWSLNYYVAPKLRSKRDFELLKLKKWNDSKLDTVGSIVCLILLFLRLSFAPVTVLIKECCMSSKGMESSSLLKSHLERNSASSAELSHHLSSLFREDQYIVLSIILERNGSKSYYTSICPIDL</sequence>
<dbReference type="GO" id="GO:0050661">
    <property type="term" value="F:NADP binding"/>
    <property type="evidence" value="ECO:0007669"/>
    <property type="project" value="InterPro"/>
</dbReference>
<dbReference type="OrthoDB" id="60984at2759"/>
<evidence type="ECO:0000256" key="4">
    <source>
        <dbReference type="ARBA" id="ARBA00020444"/>
    </source>
</evidence>
<dbReference type="InterPro" id="IPR036291">
    <property type="entry name" value="NAD(P)-bd_dom_sf"/>
</dbReference>
<evidence type="ECO:0000256" key="2">
    <source>
        <dbReference type="ARBA" id="ARBA00004937"/>
    </source>
</evidence>
<dbReference type="PANTHER" id="PTHR23429:SF0">
    <property type="entry name" value="GLUCOSE-6-PHOSPHATE 1-DEHYDROGENASE"/>
    <property type="match status" value="1"/>
</dbReference>
<dbReference type="InterPro" id="IPR022674">
    <property type="entry name" value="G6P_DH_NAD-bd"/>
</dbReference>
<evidence type="ECO:0000256" key="5">
    <source>
        <dbReference type="ARBA" id="ARBA00022526"/>
    </source>
</evidence>
<name>A0A7R8CM58_LEPSM</name>
<dbReference type="InterPro" id="IPR001282">
    <property type="entry name" value="G6P_DH"/>
</dbReference>
<comment type="pathway">
    <text evidence="2">Carbohydrate degradation; pentose phosphate pathway; D-ribulose 5-phosphate from D-glucose 6-phosphate (oxidative stage): step 1/3.</text>
</comment>
<evidence type="ECO:0000313" key="11">
    <source>
        <dbReference type="EMBL" id="CAF2863366.1"/>
    </source>
</evidence>
<evidence type="ECO:0000256" key="7">
    <source>
        <dbReference type="ARBA" id="ARBA00023002"/>
    </source>
</evidence>
<keyword evidence="5" id="KW-0313">Glucose metabolism</keyword>
<reference evidence="11" key="1">
    <citation type="submission" date="2021-02" db="EMBL/GenBank/DDBJ databases">
        <authorList>
            <person name="Bekaert M."/>
        </authorList>
    </citation>
    <scope>NUCLEOTIDE SEQUENCE</scope>
    <source>
        <strain evidence="11">IoA-00</strain>
    </source>
</reference>